<keyword evidence="2" id="KW-0472">Membrane</keyword>
<dbReference type="Proteomes" id="UP000063699">
    <property type="component" value="Chromosome"/>
</dbReference>
<evidence type="ECO:0000256" key="1">
    <source>
        <dbReference type="SAM" id="MobiDB-lite"/>
    </source>
</evidence>
<keyword evidence="4" id="KW-1185">Reference proteome</keyword>
<organism evidence="3 4">
    <name type="scientific">Kibdelosporangium phytohabitans</name>
    <dbReference type="NCBI Taxonomy" id="860235"/>
    <lineage>
        <taxon>Bacteria</taxon>
        <taxon>Bacillati</taxon>
        <taxon>Actinomycetota</taxon>
        <taxon>Actinomycetes</taxon>
        <taxon>Pseudonocardiales</taxon>
        <taxon>Pseudonocardiaceae</taxon>
        <taxon>Kibdelosporangium</taxon>
    </lineage>
</organism>
<dbReference type="EMBL" id="CP012752">
    <property type="protein sequence ID" value="ALG12135.1"/>
    <property type="molecule type" value="Genomic_DNA"/>
</dbReference>
<evidence type="ECO:0000313" key="4">
    <source>
        <dbReference type="Proteomes" id="UP000063699"/>
    </source>
</evidence>
<proteinExistence type="predicted"/>
<accession>A0A0N7F4R1</accession>
<evidence type="ECO:0000313" key="3">
    <source>
        <dbReference type="EMBL" id="ALG12135.1"/>
    </source>
</evidence>
<keyword evidence="2" id="KW-1133">Transmembrane helix</keyword>
<dbReference type="KEGG" id="kphy:AOZ06_39445"/>
<sequence length="184" mass="20593">MGEYQPNPKEPSVRRALPDHSVSATVPLTPTPDDPVFTAAVTLSCYECGEEYRVGLLRPSVMLRRSARKLSPWASPWITVALELLLGLGFLPDLMMYDDDDDAAMAYVLFSVFVLIATLPLYLAWQDFHPLRGDMTKVAGSKPPSEEHGWVRTRPSGRMTAYARGESRRVHRLKQPDPQEDPPA</sequence>
<feature type="transmembrane region" description="Helical" evidence="2">
    <location>
        <begin position="73"/>
        <end position="92"/>
    </location>
</feature>
<gene>
    <name evidence="3" type="ORF">AOZ06_39445</name>
</gene>
<keyword evidence="2" id="KW-0812">Transmembrane</keyword>
<dbReference type="OrthoDB" id="3678922at2"/>
<name>A0A0N7F4R1_9PSEU</name>
<reference evidence="3 4" key="1">
    <citation type="submission" date="2015-07" db="EMBL/GenBank/DDBJ databases">
        <title>Genome sequencing of Kibdelosporangium phytohabitans.</title>
        <authorList>
            <person name="Qin S."/>
            <person name="Xing K."/>
        </authorList>
    </citation>
    <scope>NUCLEOTIDE SEQUENCE [LARGE SCALE GENOMIC DNA]</scope>
    <source>
        <strain evidence="3 4">KLBMP1111</strain>
    </source>
</reference>
<feature type="transmembrane region" description="Helical" evidence="2">
    <location>
        <begin position="104"/>
        <end position="125"/>
    </location>
</feature>
<evidence type="ECO:0000256" key="2">
    <source>
        <dbReference type="SAM" id="Phobius"/>
    </source>
</evidence>
<feature type="region of interest" description="Disordered" evidence="1">
    <location>
        <begin position="138"/>
        <end position="184"/>
    </location>
</feature>
<protein>
    <submittedName>
        <fullName evidence="3">Uncharacterized protein</fullName>
    </submittedName>
</protein>
<dbReference type="RefSeq" id="WP_054294031.1">
    <property type="nucleotide sequence ID" value="NZ_CP012752.1"/>
</dbReference>
<dbReference type="AlphaFoldDB" id="A0A0N7F4R1"/>